<keyword evidence="8" id="KW-1015">Disulfide bond</keyword>
<proteinExistence type="inferred from homology"/>
<dbReference type="Pfam" id="PF03054">
    <property type="entry name" value="tRNA_Me_trans"/>
    <property type="match status" value="1"/>
</dbReference>
<dbReference type="FunFam" id="2.30.30.280:FF:000001">
    <property type="entry name" value="tRNA-specific 2-thiouridylase MnmA"/>
    <property type="match status" value="1"/>
</dbReference>
<dbReference type="GO" id="GO:0000049">
    <property type="term" value="F:tRNA binding"/>
    <property type="evidence" value="ECO:0007669"/>
    <property type="project" value="UniProtKB-KW"/>
</dbReference>
<keyword evidence="2" id="KW-0820">tRNA-binding</keyword>
<evidence type="ECO:0000256" key="8">
    <source>
        <dbReference type="ARBA" id="ARBA00023157"/>
    </source>
</evidence>
<dbReference type="FunFam" id="3.40.50.620:FF:000004">
    <property type="entry name" value="tRNA-specific 2-thiouridylase MnmA"/>
    <property type="match status" value="1"/>
</dbReference>
<dbReference type="InterPro" id="IPR004506">
    <property type="entry name" value="MnmA-like"/>
</dbReference>
<dbReference type="HAMAP" id="MF_00144">
    <property type="entry name" value="tRNA_thiouridyl_MnmA"/>
    <property type="match status" value="1"/>
</dbReference>
<evidence type="ECO:0000256" key="6">
    <source>
        <dbReference type="ARBA" id="ARBA00022840"/>
    </source>
</evidence>
<accession>A0A381NWV7</accession>
<dbReference type="PANTHER" id="PTHR11933">
    <property type="entry name" value="TRNA 5-METHYLAMINOMETHYL-2-THIOURIDYLATE -METHYLTRANSFERASE"/>
    <property type="match status" value="1"/>
</dbReference>
<dbReference type="GO" id="GO:0016783">
    <property type="term" value="F:sulfurtransferase activity"/>
    <property type="evidence" value="ECO:0007669"/>
    <property type="project" value="InterPro"/>
</dbReference>
<dbReference type="AlphaFoldDB" id="A0A381NWV7"/>
<organism evidence="11">
    <name type="scientific">marine metagenome</name>
    <dbReference type="NCBI Taxonomy" id="408172"/>
    <lineage>
        <taxon>unclassified sequences</taxon>
        <taxon>metagenomes</taxon>
        <taxon>ecological metagenomes</taxon>
    </lineage>
</organism>
<evidence type="ECO:0000256" key="1">
    <source>
        <dbReference type="ARBA" id="ARBA00022490"/>
    </source>
</evidence>
<dbReference type="Gene3D" id="3.40.50.620">
    <property type="entry name" value="HUPs"/>
    <property type="match status" value="1"/>
</dbReference>
<keyword evidence="1" id="KW-0963">Cytoplasm</keyword>
<dbReference type="InterPro" id="IPR046885">
    <property type="entry name" value="MnmA-like_C"/>
</dbReference>
<feature type="domain" description="tRNA-specific 2-thiouridylase MnmA-like C-terminal" evidence="9">
    <location>
        <begin position="285"/>
        <end position="355"/>
    </location>
</feature>
<dbReference type="NCBIfam" id="NF001138">
    <property type="entry name" value="PRK00143.1"/>
    <property type="match status" value="1"/>
</dbReference>
<evidence type="ECO:0000259" key="10">
    <source>
        <dbReference type="Pfam" id="PF20259"/>
    </source>
</evidence>
<protein>
    <submittedName>
        <fullName evidence="11">Uncharacterized protein</fullName>
    </submittedName>
</protein>
<dbReference type="NCBIfam" id="TIGR00420">
    <property type="entry name" value="trmU"/>
    <property type="match status" value="1"/>
</dbReference>
<dbReference type="InterPro" id="IPR023382">
    <property type="entry name" value="MnmA-like_central_sf"/>
</dbReference>
<dbReference type="PANTHER" id="PTHR11933:SF5">
    <property type="entry name" value="MITOCHONDRIAL TRNA-SPECIFIC 2-THIOURIDYLASE 1"/>
    <property type="match status" value="1"/>
</dbReference>
<keyword evidence="6" id="KW-0067">ATP-binding</keyword>
<name>A0A381NWV7_9ZZZZ</name>
<evidence type="ECO:0000256" key="2">
    <source>
        <dbReference type="ARBA" id="ARBA00022555"/>
    </source>
</evidence>
<dbReference type="Gene3D" id="2.30.30.280">
    <property type="entry name" value="Adenine nucleotide alpha hydrolases-like domains"/>
    <property type="match status" value="1"/>
</dbReference>
<evidence type="ECO:0000256" key="4">
    <source>
        <dbReference type="ARBA" id="ARBA00022694"/>
    </source>
</evidence>
<keyword evidence="5" id="KW-0547">Nucleotide-binding</keyword>
<dbReference type="EMBL" id="UINC01000651">
    <property type="protein sequence ID" value="SUZ58927.1"/>
    <property type="molecule type" value="Genomic_DNA"/>
</dbReference>
<dbReference type="Pfam" id="PF20258">
    <property type="entry name" value="tRNA_Me_trans_C"/>
    <property type="match status" value="1"/>
</dbReference>
<dbReference type="GO" id="GO:0002143">
    <property type="term" value="P:tRNA wobble position uridine thiolation"/>
    <property type="evidence" value="ECO:0007669"/>
    <property type="project" value="TreeGrafter"/>
</dbReference>
<evidence type="ECO:0000256" key="5">
    <source>
        <dbReference type="ARBA" id="ARBA00022741"/>
    </source>
</evidence>
<keyword evidence="4" id="KW-0819">tRNA processing</keyword>
<reference evidence="11" key="1">
    <citation type="submission" date="2018-05" db="EMBL/GenBank/DDBJ databases">
        <authorList>
            <person name="Lanie J.A."/>
            <person name="Ng W.-L."/>
            <person name="Kazmierczak K.M."/>
            <person name="Andrzejewski T.M."/>
            <person name="Davidsen T.M."/>
            <person name="Wayne K.J."/>
            <person name="Tettelin H."/>
            <person name="Glass J.I."/>
            <person name="Rusch D."/>
            <person name="Podicherti R."/>
            <person name="Tsui H.-C.T."/>
            <person name="Winkler M.E."/>
        </authorList>
    </citation>
    <scope>NUCLEOTIDE SEQUENCE</scope>
</reference>
<sequence>MSKGKVLLGLSGGVDSSVSALILKNEGYKVDALFMRNWEDDDGSPYCSIKEDFLDAVFVADQLKIDLEEENFSQEYKDKVFSYFLKELELGRTPNPDILCNREIKFDSFFNHAMNAGYDYIATGHYVRNKTLKGKTSLLKGKDKTKDQSYFLHSVRGEALAKSIFPLGNLNKTKVREIAKSEGLITSEKKDSTGICFIGERPFPEFLNNYLSHNPGKIEDEYGKQIGEHKGLPFYTLGQRQGLGIGGLKDSKDSPWYVAKKNLKDNTLVAVQGNNHPLLLSKELDTINLSLVNLLEEKEFYGKAKVRYRQEDQDCLIQITNKKLIIKFDKLQRAVTPGQSVVIYKEEVCLGGGEINNIY</sequence>
<evidence type="ECO:0000256" key="7">
    <source>
        <dbReference type="ARBA" id="ARBA00022884"/>
    </source>
</evidence>
<evidence type="ECO:0000313" key="11">
    <source>
        <dbReference type="EMBL" id="SUZ58927.1"/>
    </source>
</evidence>
<dbReference type="GO" id="GO:0005524">
    <property type="term" value="F:ATP binding"/>
    <property type="evidence" value="ECO:0007669"/>
    <property type="project" value="UniProtKB-KW"/>
</dbReference>
<dbReference type="SUPFAM" id="SSF52402">
    <property type="entry name" value="Adenine nucleotide alpha hydrolases-like"/>
    <property type="match status" value="1"/>
</dbReference>
<keyword evidence="7" id="KW-0694">RNA-binding</keyword>
<gene>
    <name evidence="11" type="ORF">METZ01_LOCUS11781</name>
</gene>
<dbReference type="InterPro" id="IPR014729">
    <property type="entry name" value="Rossmann-like_a/b/a_fold"/>
</dbReference>
<keyword evidence="3" id="KW-0808">Transferase</keyword>
<feature type="domain" description="tRNA-specific 2-thiouridylase MnmA-like central" evidence="10">
    <location>
        <begin position="205"/>
        <end position="269"/>
    </location>
</feature>
<dbReference type="CDD" id="cd01998">
    <property type="entry name" value="MnmA_TRMU-like"/>
    <property type="match status" value="1"/>
</dbReference>
<evidence type="ECO:0000259" key="9">
    <source>
        <dbReference type="Pfam" id="PF20258"/>
    </source>
</evidence>
<dbReference type="InterPro" id="IPR046884">
    <property type="entry name" value="MnmA-like_central"/>
</dbReference>
<dbReference type="Pfam" id="PF20259">
    <property type="entry name" value="tRNA_Me_trans_M"/>
    <property type="match status" value="1"/>
</dbReference>
<evidence type="ECO:0000256" key="3">
    <source>
        <dbReference type="ARBA" id="ARBA00022679"/>
    </source>
</evidence>
<dbReference type="Gene3D" id="2.40.30.10">
    <property type="entry name" value="Translation factors"/>
    <property type="match status" value="1"/>
</dbReference>